<evidence type="ECO:0000256" key="4">
    <source>
        <dbReference type="SAM" id="MobiDB-lite"/>
    </source>
</evidence>
<sequence length="364" mass="41573">MVKAGKWFRNFLTGKKEKSQEKEIEKSVWMQLPPPPPPPPTTPKEKMRRNFNQEMEKYNSKEQFAFFFVPELDQRRYGVAVASATEAAIYLAKAARRKSRFAPIEEIAAISIQSSFRSYLARKALRALKALVKLQAVVRGFLVRKQAAATLRSMQALLAAQARARAQRVQIMEVVHEMPLRESRKMMSQFKLQQLQKSYLEDMEKNMEIYIEQSKGSSKSRKSNQIAHSDNFSYLKASSGPSFLNEMSRRAQSARFDEFSSFTASKNSSQFSSGASNRPGRMSFSEELLMQEKPYLISPESPPNPNYMAQTESWRAKATSQSVPRRIPESFDQKLSSKQREFEGRSFGRGGASKFHERCLIGLS</sequence>
<evidence type="ECO:0000256" key="3">
    <source>
        <dbReference type="ARBA" id="ARBA00024378"/>
    </source>
</evidence>
<evidence type="ECO:0000313" key="6">
    <source>
        <dbReference type="EMBL" id="KAI0497524.1"/>
    </source>
</evidence>
<proteinExistence type="inferred from homology"/>
<accession>A0A8T3ANC0</accession>
<feature type="compositionally biased region" description="Polar residues" evidence="4">
    <location>
        <begin position="313"/>
        <end position="323"/>
    </location>
</feature>
<evidence type="ECO:0000256" key="1">
    <source>
        <dbReference type="ARBA" id="ARBA00022860"/>
    </source>
</evidence>
<keyword evidence="7" id="KW-1185">Reference proteome</keyword>
<dbReference type="InterPro" id="IPR025064">
    <property type="entry name" value="DUF4005"/>
</dbReference>
<reference evidence="6" key="1">
    <citation type="journal article" date="2022" name="Front. Genet.">
        <title>Chromosome-Scale Assembly of the Dendrobium nobile Genome Provides Insights Into the Molecular Mechanism of the Biosynthesis of the Medicinal Active Ingredient of Dendrobium.</title>
        <authorList>
            <person name="Xu Q."/>
            <person name="Niu S.-C."/>
            <person name="Li K.-L."/>
            <person name="Zheng P.-J."/>
            <person name="Zhang X.-J."/>
            <person name="Jia Y."/>
            <person name="Liu Y."/>
            <person name="Niu Y.-X."/>
            <person name="Yu L.-H."/>
            <person name="Chen D.-F."/>
            <person name="Zhang G.-Q."/>
        </authorList>
    </citation>
    <scope>NUCLEOTIDE SEQUENCE</scope>
    <source>
        <tissue evidence="6">Leaf</tissue>
    </source>
</reference>
<protein>
    <recommendedName>
        <fullName evidence="5">DUF4005 domain-containing protein</fullName>
    </recommendedName>
</protein>
<evidence type="ECO:0000259" key="5">
    <source>
        <dbReference type="Pfam" id="PF13178"/>
    </source>
</evidence>
<dbReference type="EMBL" id="JAGYWB010000015">
    <property type="protein sequence ID" value="KAI0497524.1"/>
    <property type="molecule type" value="Genomic_DNA"/>
</dbReference>
<feature type="compositionally biased region" description="Pro residues" evidence="4">
    <location>
        <begin position="32"/>
        <end position="42"/>
    </location>
</feature>
<dbReference type="PANTHER" id="PTHR32295:SF45">
    <property type="entry name" value="PROTEIN IQ-DOMAIN 19"/>
    <property type="match status" value="1"/>
</dbReference>
<dbReference type="InterPro" id="IPR000048">
    <property type="entry name" value="IQ_motif_EF-hand-BS"/>
</dbReference>
<feature type="region of interest" description="Disordered" evidence="4">
    <location>
        <begin position="13"/>
        <end position="45"/>
    </location>
</feature>
<comment type="subunit">
    <text evidence="3">Binds to multiple calmodulin (CaM) in the presence of Ca(2+) and CaM-like proteins.</text>
</comment>
<dbReference type="AlphaFoldDB" id="A0A8T3ANC0"/>
<dbReference type="Pfam" id="PF00612">
    <property type="entry name" value="IQ"/>
    <property type="match status" value="2"/>
</dbReference>
<evidence type="ECO:0000313" key="7">
    <source>
        <dbReference type="Proteomes" id="UP000829196"/>
    </source>
</evidence>
<organism evidence="6 7">
    <name type="scientific">Dendrobium nobile</name>
    <name type="common">Orchid</name>
    <dbReference type="NCBI Taxonomy" id="94219"/>
    <lineage>
        <taxon>Eukaryota</taxon>
        <taxon>Viridiplantae</taxon>
        <taxon>Streptophyta</taxon>
        <taxon>Embryophyta</taxon>
        <taxon>Tracheophyta</taxon>
        <taxon>Spermatophyta</taxon>
        <taxon>Magnoliopsida</taxon>
        <taxon>Liliopsida</taxon>
        <taxon>Asparagales</taxon>
        <taxon>Orchidaceae</taxon>
        <taxon>Epidendroideae</taxon>
        <taxon>Malaxideae</taxon>
        <taxon>Dendrobiinae</taxon>
        <taxon>Dendrobium</taxon>
    </lineage>
</organism>
<feature type="region of interest" description="Disordered" evidence="4">
    <location>
        <begin position="313"/>
        <end position="349"/>
    </location>
</feature>
<keyword evidence="1" id="KW-0112">Calmodulin-binding</keyword>
<dbReference type="Proteomes" id="UP000829196">
    <property type="component" value="Unassembled WGS sequence"/>
</dbReference>
<dbReference type="SMART" id="SM00015">
    <property type="entry name" value="IQ"/>
    <property type="match status" value="2"/>
</dbReference>
<dbReference type="Gene3D" id="1.20.5.190">
    <property type="match status" value="1"/>
</dbReference>
<gene>
    <name evidence="6" type="ORF">KFK09_020755</name>
</gene>
<feature type="domain" description="DUF4005" evidence="5">
    <location>
        <begin position="266"/>
        <end position="335"/>
    </location>
</feature>
<comment type="similarity">
    <text evidence="2">Belongs to the IQD family.</text>
</comment>
<dbReference type="GO" id="GO:0005516">
    <property type="term" value="F:calmodulin binding"/>
    <property type="evidence" value="ECO:0007669"/>
    <property type="project" value="UniProtKB-KW"/>
</dbReference>
<comment type="caution">
    <text evidence="6">The sequence shown here is derived from an EMBL/GenBank/DDBJ whole genome shotgun (WGS) entry which is preliminary data.</text>
</comment>
<dbReference type="PROSITE" id="PS50096">
    <property type="entry name" value="IQ"/>
    <property type="match status" value="2"/>
</dbReference>
<dbReference type="OrthoDB" id="685302at2759"/>
<dbReference type="Pfam" id="PF13178">
    <property type="entry name" value="DUF4005"/>
    <property type="match status" value="1"/>
</dbReference>
<name>A0A8T3ANC0_DENNO</name>
<feature type="compositionally biased region" description="Basic and acidic residues" evidence="4">
    <location>
        <begin position="14"/>
        <end position="26"/>
    </location>
</feature>
<dbReference type="PANTHER" id="PTHR32295">
    <property type="entry name" value="IQ-DOMAIN 5-RELATED"/>
    <property type="match status" value="1"/>
</dbReference>
<evidence type="ECO:0000256" key="2">
    <source>
        <dbReference type="ARBA" id="ARBA00024341"/>
    </source>
</evidence>